<evidence type="ECO:0000256" key="5">
    <source>
        <dbReference type="HAMAP-Rule" id="MF_00006"/>
    </source>
</evidence>
<keyword evidence="8" id="KW-1185">Reference proteome</keyword>
<dbReference type="PANTHER" id="PTHR43814">
    <property type="entry name" value="ARGININOSUCCINATE LYASE"/>
    <property type="match status" value="1"/>
</dbReference>
<comment type="similarity">
    <text evidence="5">Belongs to the lyase 1 family. Argininosuccinate lyase subfamily.</text>
</comment>
<dbReference type="PRINTS" id="PR00149">
    <property type="entry name" value="FUMRATELYASE"/>
</dbReference>
<dbReference type="InterPro" id="IPR024083">
    <property type="entry name" value="Fumarase/histidase_N"/>
</dbReference>
<dbReference type="NCBIfam" id="TIGR00838">
    <property type="entry name" value="argH"/>
    <property type="match status" value="1"/>
</dbReference>
<dbReference type="Gene3D" id="1.10.40.30">
    <property type="entry name" value="Fumarase/aspartase (C-terminal domain)"/>
    <property type="match status" value="1"/>
</dbReference>
<proteinExistence type="inferred from homology"/>
<dbReference type="Gene3D" id="1.10.275.10">
    <property type="entry name" value="Fumarase/aspartase (N-terminal domain)"/>
    <property type="match status" value="1"/>
</dbReference>
<evidence type="ECO:0000259" key="6">
    <source>
        <dbReference type="Pfam" id="PF00206"/>
    </source>
</evidence>
<dbReference type="CDD" id="cd01359">
    <property type="entry name" value="Argininosuccinate_lyase"/>
    <property type="match status" value="1"/>
</dbReference>
<sequence>MKLWDKGISIDKKIEKFTVGNDRELDMFLAEYDIKASKAHAKMLGKVGILDAEEVTAIDKELEKLQRQLENGNFHIAEEFEDVHSKIEFDLTEALGDTGKKIHTARSRNDQVLVAMQLYFKENLQQISGKTGELIDVLLDLAKKYEGKLLPGYTHLQVAMPSSFGLWFSAYAELLIDDLYLLEAGLKIVDQNPLGSAAGYGSSFPIDREFTTKELGFSTLKYNVVAAQMSRGKCERTVTSNIASVANTLSRFAMDICLYMSQNFDFITFPDELTTGSSIMPHKKNPDVFELIRGKCNKLQSIANEMILITNNLPSGYHRDFQLIKENSIYAVENIKEILDVFIHSIALIKVKDVDLNDEKYKYLFTVDSINDLVMQGQSFREAYKEIGGQVQSGNYRPAANKKHSHLGSKDNLALEEIAKKKKDVKL</sequence>
<dbReference type="InterPro" id="IPR000362">
    <property type="entry name" value="Fumarate_lyase_fam"/>
</dbReference>
<organism evidence="7 8">
    <name type="scientific">Autumnicola lenta</name>
    <dbReference type="NCBI Taxonomy" id="3075593"/>
    <lineage>
        <taxon>Bacteria</taxon>
        <taxon>Pseudomonadati</taxon>
        <taxon>Bacteroidota</taxon>
        <taxon>Flavobacteriia</taxon>
        <taxon>Flavobacteriales</taxon>
        <taxon>Flavobacteriaceae</taxon>
        <taxon>Autumnicola</taxon>
    </lineage>
</organism>
<dbReference type="InterPro" id="IPR020557">
    <property type="entry name" value="Fumarate_lyase_CS"/>
</dbReference>
<evidence type="ECO:0000313" key="8">
    <source>
        <dbReference type="Proteomes" id="UP001245285"/>
    </source>
</evidence>
<comment type="caution">
    <text evidence="7">The sequence shown here is derived from an EMBL/GenBank/DDBJ whole genome shotgun (WGS) entry which is preliminary data.</text>
</comment>
<accession>A0ABU3CQ19</accession>
<dbReference type="PRINTS" id="PR00145">
    <property type="entry name" value="ARGSUCLYASE"/>
</dbReference>
<comment type="catalytic activity">
    <reaction evidence="1 5">
        <text>2-(N(omega)-L-arginino)succinate = fumarate + L-arginine</text>
        <dbReference type="Rhea" id="RHEA:24020"/>
        <dbReference type="ChEBI" id="CHEBI:29806"/>
        <dbReference type="ChEBI" id="CHEBI:32682"/>
        <dbReference type="ChEBI" id="CHEBI:57472"/>
        <dbReference type="EC" id="4.3.2.1"/>
    </reaction>
</comment>
<dbReference type="EC" id="4.3.2.1" evidence="3 5"/>
<dbReference type="InterPro" id="IPR022761">
    <property type="entry name" value="Fumarate_lyase_N"/>
</dbReference>
<dbReference type="InterPro" id="IPR008948">
    <property type="entry name" value="L-Aspartase-like"/>
</dbReference>
<dbReference type="SUPFAM" id="SSF48557">
    <property type="entry name" value="L-aspartase-like"/>
    <property type="match status" value="1"/>
</dbReference>
<keyword evidence="5" id="KW-0028">Amino-acid biosynthesis</keyword>
<evidence type="ECO:0000256" key="4">
    <source>
        <dbReference type="ARBA" id="ARBA00022571"/>
    </source>
</evidence>
<gene>
    <name evidence="5 7" type="primary">argH</name>
    <name evidence="7" type="ORF">RM545_15105</name>
</gene>
<dbReference type="PROSITE" id="PS00163">
    <property type="entry name" value="FUMARATE_LYASES"/>
    <property type="match status" value="1"/>
</dbReference>
<dbReference type="HAMAP" id="MF_00006">
    <property type="entry name" value="Arg_succ_lyase"/>
    <property type="match status" value="1"/>
</dbReference>
<dbReference type="Proteomes" id="UP001245285">
    <property type="component" value="Unassembled WGS sequence"/>
</dbReference>
<dbReference type="PANTHER" id="PTHR43814:SF1">
    <property type="entry name" value="ARGININOSUCCINATE LYASE"/>
    <property type="match status" value="1"/>
</dbReference>
<evidence type="ECO:0000256" key="1">
    <source>
        <dbReference type="ARBA" id="ARBA00000985"/>
    </source>
</evidence>
<evidence type="ECO:0000313" key="7">
    <source>
        <dbReference type="EMBL" id="MDT0648025.1"/>
    </source>
</evidence>
<evidence type="ECO:0000256" key="2">
    <source>
        <dbReference type="ARBA" id="ARBA00004941"/>
    </source>
</evidence>
<dbReference type="Gene3D" id="1.20.200.10">
    <property type="entry name" value="Fumarase/aspartase (Central domain)"/>
    <property type="match status" value="1"/>
</dbReference>
<keyword evidence="5" id="KW-0963">Cytoplasm</keyword>
<protein>
    <recommendedName>
        <fullName evidence="3 5">Argininosuccinate lyase</fullName>
        <shortName evidence="5">ASAL</shortName>
        <ecNumber evidence="3 5">4.3.2.1</ecNumber>
    </recommendedName>
    <alternativeName>
        <fullName evidence="5">Arginosuccinase</fullName>
    </alternativeName>
</protein>
<dbReference type="EMBL" id="JAVRHO010000027">
    <property type="protein sequence ID" value="MDT0648025.1"/>
    <property type="molecule type" value="Genomic_DNA"/>
</dbReference>
<dbReference type="GO" id="GO:0004056">
    <property type="term" value="F:argininosuccinate lyase activity"/>
    <property type="evidence" value="ECO:0007669"/>
    <property type="project" value="UniProtKB-EC"/>
</dbReference>
<keyword evidence="5 7" id="KW-0456">Lyase</keyword>
<evidence type="ECO:0000256" key="3">
    <source>
        <dbReference type="ARBA" id="ARBA00012338"/>
    </source>
</evidence>
<keyword evidence="4 5" id="KW-0055">Arginine biosynthesis</keyword>
<reference evidence="7 8" key="1">
    <citation type="submission" date="2023-09" db="EMBL/GenBank/DDBJ databases">
        <authorList>
            <person name="Rey-Velasco X."/>
        </authorList>
    </citation>
    <scope>NUCLEOTIDE SEQUENCE [LARGE SCALE GENOMIC DNA]</scope>
    <source>
        <strain evidence="7 8">F260</strain>
    </source>
</reference>
<comment type="pathway">
    <text evidence="2 5">Amino-acid biosynthesis; L-arginine biosynthesis; L-arginine from L-ornithine and carbamoyl phosphate: step 3/3.</text>
</comment>
<dbReference type="InterPro" id="IPR009049">
    <property type="entry name" value="Argininosuccinate_lyase"/>
</dbReference>
<feature type="domain" description="Fumarate lyase N-terminal" evidence="6">
    <location>
        <begin position="24"/>
        <end position="298"/>
    </location>
</feature>
<comment type="subcellular location">
    <subcellularLocation>
        <location evidence="5">Cytoplasm</location>
    </subcellularLocation>
</comment>
<dbReference type="RefSeq" id="WP_311496125.1">
    <property type="nucleotide sequence ID" value="NZ_JAVRHO010000027.1"/>
</dbReference>
<name>A0ABU3CQ19_9FLAO</name>
<dbReference type="Pfam" id="PF00206">
    <property type="entry name" value="Lyase_1"/>
    <property type="match status" value="1"/>
</dbReference>